<name>A0A6C0KV46_9ZZZZ</name>
<accession>A0A6C0KV46</accession>
<proteinExistence type="predicted"/>
<dbReference type="InterPro" id="IPR029044">
    <property type="entry name" value="Nucleotide-diphossugar_trans"/>
</dbReference>
<dbReference type="AlphaFoldDB" id="A0A6C0KV46"/>
<organism evidence="2">
    <name type="scientific">viral metagenome</name>
    <dbReference type="NCBI Taxonomy" id="1070528"/>
    <lineage>
        <taxon>unclassified sequences</taxon>
        <taxon>metagenomes</taxon>
        <taxon>organismal metagenomes</taxon>
    </lineage>
</organism>
<dbReference type="EMBL" id="MN740969">
    <property type="protein sequence ID" value="QHU20580.1"/>
    <property type="molecule type" value="Genomic_DNA"/>
</dbReference>
<evidence type="ECO:0000259" key="1">
    <source>
        <dbReference type="Pfam" id="PF00535"/>
    </source>
</evidence>
<dbReference type="NCBIfam" id="TIGR01444">
    <property type="entry name" value="fkbM_fam"/>
    <property type="match status" value="1"/>
</dbReference>
<dbReference type="InterPro" id="IPR001173">
    <property type="entry name" value="Glyco_trans_2-like"/>
</dbReference>
<evidence type="ECO:0000313" key="2">
    <source>
        <dbReference type="EMBL" id="QHU20580.1"/>
    </source>
</evidence>
<sequence>MTELRIYYGTLEKNIEITRLIYSQLQVESYLLIPADDNLRADIFSDPCFRVLKSVIISGLSNSLTIIPSTKTVAIDTRTNNIVEDASLLRKLFPKACLSAEQRVKSLHPLIKLNTGTMLDELPEQCMAMKFLTGSETVLEIGGNVGRNSILIASILKSDQNLVVMECSSSIASQLRYNRHLNGMNFQIENAALSKKKLIQKGWTTMQSDVLLEGYTDVPITSYADLKAKYKMEFDTLVLDCEGSFYYILDDFPEIIDHVTTIIVENDYMNTDHKAHVDAQLIVKGFSCVYQKEGCEVAKQLQFPCIPNFYEVWKKVVTNPVIIPAASMVKGAKFMDKYPCVLFFRHDKYRLIDYIFDEVPLECSIKIIDSAKDLELLYDVNYPLLVTYGESDQEYFQDVYHVLTSRINKRWIHYKDPSFIQRFVQSVNHCYIHNVLSDRTQVRPVFSIFTTCYNSYDKINRAYNSIKAQTYLDWEWVILDDSPDDAHFNFLRKKFSQDMKIRLYKRSCNSGNIGNVKNEAVSLCRGKYVLEMDHDDEILPDVLKDAVHTFEQDPEVGFVYMDFINIYENGNNFSYSDFICKGYGGYYKQKYNGKWVNVYMTPNVNNITLSHIVCLPNHPRIWRTETLLKIGNYSELLPICDDQEIIMRTAMETKIAKIPKLGYVQYMNDGNNNFSLIRNREINRLGPQFIVPQFYNMYKVNDKMKQFDAYEDETYIHNCSKLWTRDNYQHKYCNTRVQYDYDQQICIIGAKALAENSIRLKELYKNPRIDFLLLDGTGNKEYLCELLDSMNFSRMKCYSLPDTSVGQLKNYFHYLYQVCENVMIYE</sequence>
<protein>
    <recommendedName>
        <fullName evidence="1">Glycosyltransferase 2-like domain-containing protein</fullName>
    </recommendedName>
</protein>
<dbReference type="SUPFAM" id="SSF53335">
    <property type="entry name" value="S-adenosyl-L-methionine-dependent methyltransferases"/>
    <property type="match status" value="1"/>
</dbReference>
<reference evidence="2" key="1">
    <citation type="journal article" date="2020" name="Nature">
        <title>Giant virus diversity and host interactions through global metagenomics.</title>
        <authorList>
            <person name="Schulz F."/>
            <person name="Roux S."/>
            <person name="Paez-Espino D."/>
            <person name="Jungbluth S."/>
            <person name="Walsh D.A."/>
            <person name="Denef V.J."/>
            <person name="McMahon K.D."/>
            <person name="Konstantinidis K.T."/>
            <person name="Eloe-Fadrosh E.A."/>
            <person name="Kyrpides N.C."/>
            <person name="Woyke T."/>
        </authorList>
    </citation>
    <scope>NUCLEOTIDE SEQUENCE</scope>
    <source>
        <strain evidence="2">GVMAG-S-3300013093-109</strain>
    </source>
</reference>
<dbReference type="PANTHER" id="PTHR22916">
    <property type="entry name" value="GLYCOSYLTRANSFERASE"/>
    <property type="match status" value="1"/>
</dbReference>
<dbReference type="SUPFAM" id="SSF53448">
    <property type="entry name" value="Nucleotide-diphospho-sugar transferases"/>
    <property type="match status" value="1"/>
</dbReference>
<dbReference type="InterPro" id="IPR006342">
    <property type="entry name" value="FkbM_mtfrase"/>
</dbReference>
<feature type="domain" description="Glycosyltransferase 2-like" evidence="1">
    <location>
        <begin position="447"/>
        <end position="578"/>
    </location>
</feature>
<dbReference type="Gene3D" id="3.40.50.150">
    <property type="entry name" value="Vaccinia Virus protein VP39"/>
    <property type="match status" value="1"/>
</dbReference>
<dbReference type="Gene3D" id="3.90.550.10">
    <property type="entry name" value="Spore Coat Polysaccharide Biosynthesis Protein SpsA, Chain A"/>
    <property type="match status" value="1"/>
</dbReference>
<dbReference type="Pfam" id="PF00535">
    <property type="entry name" value="Glycos_transf_2"/>
    <property type="match status" value="1"/>
</dbReference>
<dbReference type="InterPro" id="IPR029063">
    <property type="entry name" value="SAM-dependent_MTases_sf"/>
</dbReference>